<feature type="domain" description="GST N-terminal" evidence="6">
    <location>
        <begin position="1"/>
        <end position="56"/>
    </location>
</feature>
<dbReference type="InterPro" id="IPR036282">
    <property type="entry name" value="Glutathione-S-Trfase_C_sf"/>
</dbReference>
<comment type="caution">
    <text evidence="8">The sequence shown here is derived from an EMBL/GenBank/DDBJ whole genome shotgun (WGS) entry which is preliminary data.</text>
</comment>
<dbReference type="STRING" id="1661398.A0A482VQ51"/>
<dbReference type="FunFam" id="1.20.1050.10:FF:000030">
    <property type="entry name" value="Glutathione S-transferase S1"/>
    <property type="match status" value="1"/>
</dbReference>
<dbReference type="InterPro" id="IPR004045">
    <property type="entry name" value="Glutathione_S-Trfase_N"/>
</dbReference>
<evidence type="ECO:0000256" key="3">
    <source>
        <dbReference type="ARBA" id="ARBA00022679"/>
    </source>
</evidence>
<gene>
    <name evidence="8" type="ORF">BDFB_007484</name>
</gene>
<feature type="domain" description="GST C-terminal" evidence="7">
    <location>
        <begin position="58"/>
        <end position="176"/>
    </location>
</feature>
<evidence type="ECO:0000256" key="4">
    <source>
        <dbReference type="ARBA" id="ARBA00038317"/>
    </source>
</evidence>
<evidence type="ECO:0000313" key="9">
    <source>
        <dbReference type="Proteomes" id="UP000292052"/>
    </source>
</evidence>
<dbReference type="SUPFAM" id="SSF47616">
    <property type="entry name" value="GST C-terminal domain-like"/>
    <property type="match status" value="1"/>
</dbReference>
<dbReference type="Gene3D" id="1.20.1050.10">
    <property type="match status" value="1"/>
</dbReference>
<evidence type="ECO:0000259" key="7">
    <source>
        <dbReference type="PROSITE" id="PS50405"/>
    </source>
</evidence>
<proteinExistence type="inferred from homology"/>
<dbReference type="Pfam" id="PF02798">
    <property type="entry name" value="GST_N"/>
    <property type="match status" value="1"/>
</dbReference>
<evidence type="ECO:0000313" key="8">
    <source>
        <dbReference type="EMBL" id="RZC34853.1"/>
    </source>
</evidence>
<dbReference type="GO" id="GO:0006749">
    <property type="term" value="P:glutathione metabolic process"/>
    <property type="evidence" value="ECO:0007669"/>
    <property type="project" value="TreeGrafter"/>
</dbReference>
<dbReference type="InterPro" id="IPR040079">
    <property type="entry name" value="Glutathione_S-Trfase"/>
</dbReference>
<accession>A0A482VQ51</accession>
<dbReference type="Gene3D" id="3.40.30.10">
    <property type="entry name" value="Glutaredoxin"/>
    <property type="match status" value="1"/>
</dbReference>
<evidence type="ECO:0000256" key="2">
    <source>
        <dbReference type="ARBA" id="ARBA00012452"/>
    </source>
</evidence>
<dbReference type="Proteomes" id="UP000292052">
    <property type="component" value="Unassembled WGS sequence"/>
</dbReference>
<dbReference type="PANTHER" id="PTHR11571">
    <property type="entry name" value="GLUTATHIONE S-TRANSFERASE"/>
    <property type="match status" value="1"/>
</dbReference>
<dbReference type="PANTHER" id="PTHR11571:SF224">
    <property type="entry name" value="HEMATOPOIETIC PROSTAGLANDIN D SYNTHASE"/>
    <property type="match status" value="1"/>
</dbReference>
<dbReference type="AlphaFoldDB" id="A0A482VQ51"/>
<evidence type="ECO:0000259" key="6">
    <source>
        <dbReference type="PROSITE" id="PS50404"/>
    </source>
</evidence>
<keyword evidence="9" id="KW-1185">Reference proteome</keyword>
<dbReference type="SFLD" id="SFLDS00019">
    <property type="entry name" value="Glutathione_Transferase_(cytos"/>
    <property type="match status" value="1"/>
</dbReference>
<dbReference type="InterPro" id="IPR010987">
    <property type="entry name" value="Glutathione-S-Trfase_C-like"/>
</dbReference>
<reference evidence="8 9" key="1">
    <citation type="submission" date="2017-03" db="EMBL/GenBank/DDBJ databases">
        <title>Genome of the blue death feigning beetle - Asbolus verrucosus.</title>
        <authorList>
            <person name="Rider S.D."/>
        </authorList>
    </citation>
    <scope>NUCLEOTIDE SEQUENCE [LARGE SCALE GENOMIC DNA]</scope>
    <source>
        <strain evidence="8">Butters</strain>
        <tissue evidence="8">Head and leg muscle</tissue>
    </source>
</reference>
<keyword evidence="3" id="KW-0808">Transferase</keyword>
<dbReference type="InterPro" id="IPR036249">
    <property type="entry name" value="Thioredoxin-like_sf"/>
</dbReference>
<evidence type="ECO:0000256" key="5">
    <source>
        <dbReference type="ARBA" id="ARBA00047960"/>
    </source>
</evidence>
<dbReference type="CDD" id="cd03192">
    <property type="entry name" value="GST_C_Sigma_like"/>
    <property type="match status" value="1"/>
</dbReference>
<comment type="subunit">
    <text evidence="1">Homodimer.</text>
</comment>
<sequence>MEGSNLKTSEFEFENWPQFKPNMPFGQVPILEHNGKVVNQSVAIARYLGKQVKLVGNDDCENLEIDAIVDTINDLRQKIALYSFEKNEAIKESRKEPLFKETLAYYLKRLDNIVEANNGHLALGKLTWADLYFGALVEYFIYMCGSDYSNLVALKIRVFEIPAIKVWLEKRPKFEY</sequence>
<dbReference type="GO" id="GO:0004364">
    <property type="term" value="F:glutathione transferase activity"/>
    <property type="evidence" value="ECO:0007669"/>
    <property type="project" value="UniProtKB-EC"/>
</dbReference>
<dbReference type="EC" id="2.5.1.18" evidence="2"/>
<organism evidence="8 9">
    <name type="scientific">Asbolus verrucosus</name>
    <name type="common">Desert ironclad beetle</name>
    <dbReference type="NCBI Taxonomy" id="1661398"/>
    <lineage>
        <taxon>Eukaryota</taxon>
        <taxon>Metazoa</taxon>
        <taxon>Ecdysozoa</taxon>
        <taxon>Arthropoda</taxon>
        <taxon>Hexapoda</taxon>
        <taxon>Insecta</taxon>
        <taxon>Pterygota</taxon>
        <taxon>Neoptera</taxon>
        <taxon>Endopterygota</taxon>
        <taxon>Coleoptera</taxon>
        <taxon>Polyphaga</taxon>
        <taxon>Cucujiformia</taxon>
        <taxon>Tenebrionidae</taxon>
        <taxon>Pimeliinae</taxon>
        <taxon>Asbolus</taxon>
    </lineage>
</organism>
<dbReference type="InterPro" id="IPR004046">
    <property type="entry name" value="GST_C"/>
</dbReference>
<protein>
    <recommendedName>
        <fullName evidence="2">glutathione transferase</fullName>
        <ecNumber evidence="2">2.5.1.18</ecNumber>
    </recommendedName>
</protein>
<dbReference type="Pfam" id="PF14497">
    <property type="entry name" value="GST_C_3"/>
    <property type="match status" value="1"/>
</dbReference>
<dbReference type="PROSITE" id="PS50404">
    <property type="entry name" value="GST_NTER"/>
    <property type="match status" value="1"/>
</dbReference>
<comment type="similarity">
    <text evidence="4">Belongs to the GST superfamily. Sigma family.</text>
</comment>
<dbReference type="EMBL" id="QDEB01076195">
    <property type="protein sequence ID" value="RZC34853.1"/>
    <property type="molecule type" value="Genomic_DNA"/>
</dbReference>
<name>A0A482VQ51_ASBVE</name>
<dbReference type="OrthoDB" id="414243at2759"/>
<dbReference type="SUPFAM" id="SSF52833">
    <property type="entry name" value="Thioredoxin-like"/>
    <property type="match status" value="1"/>
</dbReference>
<evidence type="ECO:0000256" key="1">
    <source>
        <dbReference type="ARBA" id="ARBA00011738"/>
    </source>
</evidence>
<dbReference type="InterPro" id="IPR050213">
    <property type="entry name" value="GST_superfamily"/>
</dbReference>
<dbReference type="PROSITE" id="PS50405">
    <property type="entry name" value="GST_CTER"/>
    <property type="match status" value="1"/>
</dbReference>
<comment type="catalytic activity">
    <reaction evidence="5">
        <text>RX + glutathione = an S-substituted glutathione + a halide anion + H(+)</text>
        <dbReference type="Rhea" id="RHEA:16437"/>
        <dbReference type="ChEBI" id="CHEBI:15378"/>
        <dbReference type="ChEBI" id="CHEBI:16042"/>
        <dbReference type="ChEBI" id="CHEBI:17792"/>
        <dbReference type="ChEBI" id="CHEBI:57925"/>
        <dbReference type="ChEBI" id="CHEBI:90779"/>
        <dbReference type="EC" id="2.5.1.18"/>
    </reaction>
</comment>